<evidence type="ECO:0000313" key="1">
    <source>
        <dbReference type="EMBL" id="RXH00933.1"/>
    </source>
</evidence>
<comment type="caution">
    <text evidence="1">The sequence shown here is derived from an EMBL/GenBank/DDBJ whole genome shotgun (WGS) entry which is preliminary data.</text>
</comment>
<proteinExistence type="predicted"/>
<gene>
    <name evidence="1" type="ORF">EAS61_07755</name>
</gene>
<evidence type="ECO:0008006" key="3">
    <source>
        <dbReference type="Google" id="ProtNLM"/>
    </source>
</evidence>
<protein>
    <recommendedName>
        <fullName evidence="3">DUF2946 domain-containing protein</fullName>
    </recommendedName>
</protein>
<name>A0A4Q0QTP4_9BRAD</name>
<reference evidence="1 2" key="1">
    <citation type="submission" date="2018-11" db="EMBL/GenBank/DDBJ databases">
        <title>Bradyrhizobium sp. nov., isolated from effective nodules of peanut in China.</title>
        <authorList>
            <person name="Li Y."/>
        </authorList>
    </citation>
    <scope>NUCLEOTIDE SEQUENCE [LARGE SCALE GENOMIC DNA]</scope>
    <source>
        <strain evidence="1 2">CCBAU 51770</strain>
    </source>
</reference>
<organism evidence="1 2">
    <name type="scientific">Bradyrhizobium zhanjiangense</name>
    <dbReference type="NCBI Taxonomy" id="1325107"/>
    <lineage>
        <taxon>Bacteria</taxon>
        <taxon>Pseudomonadati</taxon>
        <taxon>Pseudomonadota</taxon>
        <taxon>Alphaproteobacteria</taxon>
        <taxon>Hyphomicrobiales</taxon>
        <taxon>Nitrobacteraceae</taxon>
        <taxon>Bradyrhizobium</taxon>
    </lineage>
</organism>
<accession>A0A4Q0QTP4</accession>
<dbReference type="AlphaFoldDB" id="A0A4Q0QTP4"/>
<dbReference type="Proteomes" id="UP000290174">
    <property type="component" value="Unassembled WGS sequence"/>
</dbReference>
<dbReference type="EMBL" id="RKMK01000005">
    <property type="protein sequence ID" value="RXH00933.1"/>
    <property type="molecule type" value="Genomic_DNA"/>
</dbReference>
<sequence length="115" mass="12047">MSEKLGRAMRLLLALTFIVGLVPHGIRAAHADVSMVMAAATDMPMKGKCQGCGDDQKAMTAAACSAFCGSFVALPVFGPLFELSSVETARDCFSPILAGHTIPPDPYPPRPAVLN</sequence>
<evidence type="ECO:0000313" key="2">
    <source>
        <dbReference type="Proteomes" id="UP000290174"/>
    </source>
</evidence>